<dbReference type="PROSITE" id="PS50109">
    <property type="entry name" value="HIS_KIN"/>
    <property type="match status" value="1"/>
</dbReference>
<name>A0A1L4CXK7_9BACT</name>
<dbReference type="Gene3D" id="3.30.565.10">
    <property type="entry name" value="Histidine kinase-like ATPase, C-terminal domain"/>
    <property type="match status" value="1"/>
</dbReference>
<dbReference type="PANTHER" id="PTHR45569:SF1">
    <property type="entry name" value="SENSOR PROTEIN KDPD"/>
    <property type="match status" value="1"/>
</dbReference>
<dbReference type="InterPro" id="IPR005467">
    <property type="entry name" value="His_kinase_dom"/>
</dbReference>
<keyword evidence="1" id="KW-1133">Transmembrane helix</keyword>
<evidence type="ECO:0000313" key="4">
    <source>
        <dbReference type="Proteomes" id="UP000184731"/>
    </source>
</evidence>
<accession>A0A1L4CXK7</accession>
<dbReference type="GO" id="GO:0005886">
    <property type="term" value="C:plasma membrane"/>
    <property type="evidence" value="ECO:0007669"/>
    <property type="project" value="TreeGrafter"/>
</dbReference>
<evidence type="ECO:0000259" key="2">
    <source>
        <dbReference type="PROSITE" id="PS50109"/>
    </source>
</evidence>
<dbReference type="OrthoDB" id="1931120at2"/>
<dbReference type="EMBL" id="CP017834">
    <property type="protein sequence ID" value="APJ02679.1"/>
    <property type="molecule type" value="Genomic_DNA"/>
</dbReference>
<keyword evidence="1" id="KW-0812">Transmembrane</keyword>
<dbReference type="GO" id="GO:0000155">
    <property type="term" value="F:phosphorelay sensor kinase activity"/>
    <property type="evidence" value="ECO:0007669"/>
    <property type="project" value="TreeGrafter"/>
</dbReference>
<evidence type="ECO:0000256" key="1">
    <source>
        <dbReference type="SAM" id="Phobius"/>
    </source>
</evidence>
<dbReference type="Proteomes" id="UP000184731">
    <property type="component" value="Chromosome"/>
</dbReference>
<keyword evidence="4" id="KW-1185">Reference proteome</keyword>
<dbReference type="PANTHER" id="PTHR45569">
    <property type="entry name" value="SENSOR PROTEIN KDPD"/>
    <property type="match status" value="1"/>
</dbReference>
<dbReference type="STRING" id="1915309.AXG55_01530"/>
<proteinExistence type="predicted"/>
<dbReference type="InterPro" id="IPR052023">
    <property type="entry name" value="Histidine_kinase_KdpD"/>
</dbReference>
<reference evidence="3 4" key="1">
    <citation type="submission" date="2016-10" db="EMBL/GenBank/DDBJ databases">
        <title>Silvanigrella aquatica sp. nov., isolated from a freshwater lake located in the Black Forest, Germany, description of Silvanigrellaceae fam. nov., Silvanigrellales ord. nov., reclassification of the order Bdellovibrionales in the class Oligoflexia, reclassification of the families Bacteriovoracaceae and Halobacteriovoraceae in the new order Bacteriovoracales ord. nov., and reclassification of the family Pseudobacteriovoracaceae in the order Oligoflexiales.</title>
        <authorList>
            <person name="Hahn M.W."/>
            <person name="Schmidt J."/>
            <person name="Koll U."/>
            <person name="Rohde M."/>
            <person name="Verbag S."/>
            <person name="Pitt A."/>
            <person name="Nakai R."/>
            <person name="Naganuma T."/>
            <person name="Lang E."/>
        </authorList>
    </citation>
    <scope>NUCLEOTIDE SEQUENCE [LARGE SCALE GENOMIC DNA]</scope>
    <source>
        <strain evidence="3 4">MWH-Nonnen-W8red</strain>
    </source>
</reference>
<dbReference type="SUPFAM" id="SSF55874">
    <property type="entry name" value="ATPase domain of HSP90 chaperone/DNA topoisomerase II/histidine kinase"/>
    <property type="match status" value="1"/>
</dbReference>
<feature type="transmembrane region" description="Helical" evidence="1">
    <location>
        <begin position="12"/>
        <end position="31"/>
    </location>
</feature>
<dbReference type="AlphaFoldDB" id="A0A1L4CXK7"/>
<dbReference type="RefSeq" id="WP_148696387.1">
    <property type="nucleotide sequence ID" value="NZ_CP017834.1"/>
</dbReference>
<dbReference type="KEGG" id="saqi:AXG55_01530"/>
<gene>
    <name evidence="3" type="ORF">AXG55_01530</name>
</gene>
<organism evidence="3 4">
    <name type="scientific">Silvanigrella aquatica</name>
    <dbReference type="NCBI Taxonomy" id="1915309"/>
    <lineage>
        <taxon>Bacteria</taxon>
        <taxon>Pseudomonadati</taxon>
        <taxon>Bdellovibrionota</taxon>
        <taxon>Oligoflexia</taxon>
        <taxon>Silvanigrellales</taxon>
        <taxon>Silvanigrellaceae</taxon>
        <taxon>Silvanigrella</taxon>
    </lineage>
</organism>
<feature type="domain" description="Histidine kinase" evidence="2">
    <location>
        <begin position="189"/>
        <end position="402"/>
    </location>
</feature>
<dbReference type="InterPro" id="IPR036890">
    <property type="entry name" value="HATPase_C_sf"/>
</dbReference>
<dbReference type="InterPro" id="IPR003594">
    <property type="entry name" value="HATPase_dom"/>
</dbReference>
<keyword evidence="1" id="KW-0472">Membrane</keyword>
<dbReference type="Pfam" id="PF02518">
    <property type="entry name" value="HATPase_c"/>
    <property type="match status" value="1"/>
</dbReference>
<sequence>MLKKLNKEEKKIILLFSLSTIIIFSFLYFIINFQDTAKQKEEFITKTAQQLSKNLSNAMKKNDNVLSSHIIQESTILNHVNYLQLKSNDNKEIYNFRNKNLDSSFTIKSCSEEINNEIIYFENKIIGSLSYCRLSSSLNIKYLNILVFLLLLITLSILIGFFIISKKNNENFEIEKNQIKSFIAHIAKLFNHDIRKPFNLMAMLLRNNNSPNENSLENNQINKIIIDEIEKSKIHLEQLIEDIVHFSTNFQLNNENNLLTEAINNSIKKLKNNKFNFTEIASLDESVILSMDKHRIEIAFTKILKYIIDTDLPENKINIETMKVDFKGKLYIQISFSNKNYHICEKKIKIALNLFYLEKTKNNFGLDLAICKKITEAHNGMIKYKSKKSTGTEFIMILPIHSF</sequence>
<feature type="transmembrane region" description="Helical" evidence="1">
    <location>
        <begin position="142"/>
        <end position="164"/>
    </location>
</feature>
<protein>
    <recommendedName>
        <fullName evidence="2">Histidine kinase domain-containing protein</fullName>
    </recommendedName>
</protein>
<evidence type="ECO:0000313" key="3">
    <source>
        <dbReference type="EMBL" id="APJ02679.1"/>
    </source>
</evidence>